<evidence type="ECO:0000313" key="2">
    <source>
        <dbReference type="EMBL" id="STX37347.1"/>
    </source>
</evidence>
<name>A0A378IQ32_9GAMM</name>
<dbReference type="Proteomes" id="UP000254033">
    <property type="component" value="Unassembled WGS sequence"/>
</dbReference>
<dbReference type="EMBL" id="UGNY01000001">
    <property type="protein sequence ID" value="STX37347.1"/>
    <property type="molecule type" value="Genomic_DNA"/>
</dbReference>
<gene>
    <name evidence="2" type="ORF">NCTC11978_00509</name>
</gene>
<reference evidence="2 3" key="1">
    <citation type="submission" date="2018-06" db="EMBL/GenBank/DDBJ databases">
        <authorList>
            <consortium name="Pathogen Informatics"/>
            <person name="Doyle S."/>
        </authorList>
    </citation>
    <scope>NUCLEOTIDE SEQUENCE [LARGE SCALE GENOMIC DNA]</scope>
    <source>
        <strain evidence="2 3">NCTC11978</strain>
    </source>
</reference>
<sequence length="70" mass="8027">MCTLRDIVIFFAGAEFFHTLSHIMLPYFVSMPLDLGIMVLTPTLNLWIIGINALITLALLWWAYRLKGKT</sequence>
<evidence type="ECO:0000313" key="3">
    <source>
        <dbReference type="Proteomes" id="UP000254033"/>
    </source>
</evidence>
<feature type="transmembrane region" description="Helical" evidence="1">
    <location>
        <begin position="44"/>
        <end position="64"/>
    </location>
</feature>
<evidence type="ECO:0000256" key="1">
    <source>
        <dbReference type="SAM" id="Phobius"/>
    </source>
</evidence>
<organism evidence="2 3">
    <name type="scientific">Legionella feeleii</name>
    <dbReference type="NCBI Taxonomy" id="453"/>
    <lineage>
        <taxon>Bacteria</taxon>
        <taxon>Pseudomonadati</taxon>
        <taxon>Pseudomonadota</taxon>
        <taxon>Gammaproteobacteria</taxon>
        <taxon>Legionellales</taxon>
        <taxon>Legionellaceae</taxon>
        <taxon>Legionella</taxon>
    </lineage>
</organism>
<keyword evidence="1" id="KW-0812">Transmembrane</keyword>
<keyword evidence="1" id="KW-1133">Transmembrane helix</keyword>
<feature type="transmembrane region" description="Helical" evidence="1">
    <location>
        <begin position="7"/>
        <end position="29"/>
    </location>
</feature>
<protein>
    <submittedName>
        <fullName evidence="2">Uncharacterized protein</fullName>
    </submittedName>
</protein>
<accession>A0A378IQ32</accession>
<dbReference type="AlphaFoldDB" id="A0A378IQ32"/>
<proteinExistence type="predicted"/>
<keyword evidence="1" id="KW-0472">Membrane</keyword>